<dbReference type="Gene3D" id="1.10.1370.40">
    <property type="match status" value="1"/>
</dbReference>
<evidence type="ECO:0000256" key="1">
    <source>
        <dbReference type="ARBA" id="ARBA00001947"/>
    </source>
</evidence>
<accession>A0A1W1C5H2</accession>
<evidence type="ECO:0000256" key="4">
    <source>
        <dbReference type="ARBA" id="ARBA00022723"/>
    </source>
</evidence>
<keyword evidence="4" id="KW-0479">Metal-binding</keyword>
<evidence type="ECO:0000256" key="3">
    <source>
        <dbReference type="ARBA" id="ARBA00022670"/>
    </source>
</evidence>
<dbReference type="SUPFAM" id="SSF55486">
    <property type="entry name" value="Metalloproteases ('zincins'), catalytic domain"/>
    <property type="match status" value="1"/>
</dbReference>
<organism evidence="12">
    <name type="scientific">hydrothermal vent metagenome</name>
    <dbReference type="NCBI Taxonomy" id="652676"/>
    <lineage>
        <taxon>unclassified sequences</taxon>
        <taxon>metagenomes</taxon>
        <taxon>ecological metagenomes</taxon>
    </lineage>
</organism>
<dbReference type="PANTHER" id="PTHR43660:SF1">
    <property type="entry name" value="DIPEPTIDYL CARBOXYPEPTIDASE"/>
    <property type="match status" value="1"/>
</dbReference>
<evidence type="ECO:0000256" key="7">
    <source>
        <dbReference type="ARBA" id="ARBA00023049"/>
    </source>
</evidence>
<dbReference type="InterPro" id="IPR024077">
    <property type="entry name" value="Neurolysin/TOP_dom2"/>
</dbReference>
<evidence type="ECO:0000256" key="6">
    <source>
        <dbReference type="ARBA" id="ARBA00022833"/>
    </source>
</evidence>
<dbReference type="Pfam" id="PF19310">
    <property type="entry name" value="TOP_N"/>
    <property type="match status" value="1"/>
</dbReference>
<reference evidence="12" key="1">
    <citation type="submission" date="2016-10" db="EMBL/GenBank/DDBJ databases">
        <authorList>
            <person name="de Groot N.N."/>
        </authorList>
    </citation>
    <scope>NUCLEOTIDE SEQUENCE</scope>
</reference>
<dbReference type="CDD" id="cd06456">
    <property type="entry name" value="M3A_DCP"/>
    <property type="match status" value="1"/>
</dbReference>
<gene>
    <name evidence="12" type="ORF">MNB_SV-6-930</name>
</gene>
<feature type="domain" description="Peptidase M3A/M3B catalytic" evidence="10">
    <location>
        <begin position="206"/>
        <end position="646"/>
    </location>
</feature>
<keyword evidence="6" id="KW-0862">Zinc</keyword>
<evidence type="ECO:0000256" key="5">
    <source>
        <dbReference type="ARBA" id="ARBA00022801"/>
    </source>
</evidence>
<dbReference type="PANTHER" id="PTHR43660">
    <property type="entry name" value="DIPEPTIDYL CARBOXYPEPTIDASE"/>
    <property type="match status" value="1"/>
</dbReference>
<name>A0A1W1C5H2_9ZZZZ</name>
<dbReference type="InterPro" id="IPR001567">
    <property type="entry name" value="Pept_M3A_M3B_dom"/>
</dbReference>
<dbReference type="InterPro" id="IPR045090">
    <property type="entry name" value="Pept_M3A_M3B"/>
</dbReference>
<dbReference type="FunFam" id="3.40.390.10:FF:000009">
    <property type="entry name" value="Oligopeptidase A"/>
    <property type="match status" value="1"/>
</dbReference>
<dbReference type="InterPro" id="IPR024079">
    <property type="entry name" value="MetalloPept_cat_dom_sf"/>
</dbReference>
<dbReference type="GO" id="GO:0005829">
    <property type="term" value="C:cytosol"/>
    <property type="evidence" value="ECO:0007669"/>
    <property type="project" value="UniProtKB-ARBA"/>
</dbReference>
<keyword evidence="3" id="KW-0645">Protease</keyword>
<evidence type="ECO:0000259" key="11">
    <source>
        <dbReference type="Pfam" id="PF19310"/>
    </source>
</evidence>
<comment type="cofactor">
    <cofactor evidence="1">
        <name>Zn(2+)</name>
        <dbReference type="ChEBI" id="CHEBI:29105"/>
    </cofactor>
</comment>
<dbReference type="AlphaFoldDB" id="A0A1W1C5H2"/>
<dbReference type="InterPro" id="IPR034005">
    <property type="entry name" value="M3A_DCP"/>
</dbReference>
<protein>
    <recommendedName>
        <fullName evidence="9">oligopeptidase A</fullName>
        <ecNumber evidence="9">3.4.24.70</ecNumber>
    </recommendedName>
</protein>
<evidence type="ECO:0000256" key="9">
    <source>
        <dbReference type="ARBA" id="ARBA00026100"/>
    </source>
</evidence>
<dbReference type="Gene3D" id="1.10.1370.10">
    <property type="entry name" value="Neurolysin, domain 3"/>
    <property type="match status" value="1"/>
</dbReference>
<keyword evidence="7" id="KW-0482">Metalloprotease</keyword>
<comment type="catalytic activity">
    <reaction evidence="8">
        <text>Hydrolysis of oligopeptides, with broad specificity. Gly or Ala commonly occur as P1 or P1' residues, but more distant residues are also important, as is shown by the fact that Z-Gly-Pro-Gly-|-Gly-Pro-Ala is cleaved, but not Z-(Gly)(5).</text>
        <dbReference type="EC" id="3.4.24.70"/>
    </reaction>
</comment>
<dbReference type="EC" id="3.4.24.70" evidence="9"/>
<comment type="similarity">
    <text evidence="2">Belongs to the peptidase M3 family.</text>
</comment>
<dbReference type="Pfam" id="PF01432">
    <property type="entry name" value="Peptidase_M3"/>
    <property type="match status" value="1"/>
</dbReference>
<evidence type="ECO:0000256" key="8">
    <source>
        <dbReference type="ARBA" id="ARBA00024603"/>
    </source>
</evidence>
<dbReference type="InterPro" id="IPR045666">
    <property type="entry name" value="OpdA_N"/>
</dbReference>
<dbReference type="Gene3D" id="3.40.390.10">
    <property type="entry name" value="Collagenase (Catalytic Domain)"/>
    <property type="match status" value="1"/>
</dbReference>
<feature type="domain" description="Oligopeptidase A N-terminal" evidence="11">
    <location>
        <begin position="19"/>
        <end position="132"/>
    </location>
</feature>
<dbReference type="GO" id="GO:0006508">
    <property type="term" value="P:proteolysis"/>
    <property type="evidence" value="ECO:0007669"/>
    <property type="project" value="UniProtKB-KW"/>
</dbReference>
<evidence type="ECO:0000313" key="12">
    <source>
        <dbReference type="EMBL" id="SFV61130.1"/>
    </source>
</evidence>
<dbReference type="EMBL" id="FPHC01000064">
    <property type="protein sequence ID" value="SFV61130.1"/>
    <property type="molecule type" value="Genomic_DNA"/>
</dbReference>
<sequence>MSFQNFKIENLDTFSSDLSQLLDRQREKIAEITDSDAASYSDVLKPMQDMDEELSNFFTPLSHLNSVSNSEATQRAYEESIPLLSKFSSEMAQNVKLFTKLERMQSDNIEAQKVIDDEVKSFVLSGAKLPLDKKKRVEEISLRLSELSNQFSQNLLDATNEYELIIDDERDVEGIPPIDLESAKVTRDDKEVYRFTLQIPSYMAYMTYGVNRKYREELYRAYSTRAPQNAQVIDEILKLKSEKAKIMGYDNYAIYALQTRDASSESVVIEFLEGLASLSLEHGKKELDELVEFAKKIDGIESIASYDVAYYSEKLKRDKFDFDDSMTKPYFEQDRVLSSMLDIVSELFDVKFDRVEVDVWNEKVKVYDIYDGGRELSGRIYFDLEAREEKRGGAWMNDWETHFIDSSGKRHLATAFVVCNFSPSSEDAPSLLRHDDVVTLFHEMGHAIHHLFGKCNERSISGINGVAWDVVEFPSQFLENFAYERAILERFAYHYETKESIPKELLSKIKESKNFQASLGMLRQIEFALFDFKLHQSLYQGDEVQELLDNIRETVSPLKPPSYNKFQNGFAHIFGGGYAAGYYSYKWAEVLSADAFFECIDEESGFDIEKAKGYKRHILSNGGLKPMSQLYEEWLGKRADLKSLIKLYEIDK</sequence>
<keyword evidence="5 12" id="KW-0378">Hydrolase</keyword>
<proteinExistence type="inferred from homology"/>
<dbReference type="GO" id="GO:0046872">
    <property type="term" value="F:metal ion binding"/>
    <property type="evidence" value="ECO:0007669"/>
    <property type="project" value="UniProtKB-KW"/>
</dbReference>
<dbReference type="GO" id="GO:0004222">
    <property type="term" value="F:metalloendopeptidase activity"/>
    <property type="evidence" value="ECO:0007669"/>
    <property type="project" value="UniProtKB-EC"/>
</dbReference>
<evidence type="ECO:0000259" key="10">
    <source>
        <dbReference type="Pfam" id="PF01432"/>
    </source>
</evidence>
<evidence type="ECO:0000256" key="2">
    <source>
        <dbReference type="ARBA" id="ARBA00006040"/>
    </source>
</evidence>